<evidence type="ECO:0000256" key="7">
    <source>
        <dbReference type="PROSITE-ProRule" id="PRU00169"/>
    </source>
</evidence>
<dbReference type="CDD" id="cd00156">
    <property type="entry name" value="REC"/>
    <property type="match status" value="1"/>
</dbReference>
<proteinExistence type="predicted"/>
<keyword evidence="11" id="KW-0067">ATP-binding</keyword>
<dbReference type="PRINTS" id="PR00344">
    <property type="entry name" value="BCTRLSENSOR"/>
</dbReference>
<dbReference type="EMBL" id="CP130144">
    <property type="protein sequence ID" value="WNZ43747.1"/>
    <property type="molecule type" value="Genomic_DNA"/>
</dbReference>
<dbReference type="SMART" id="SM00388">
    <property type="entry name" value="HisKA"/>
    <property type="match status" value="1"/>
</dbReference>
<feature type="domain" description="PAC" evidence="10">
    <location>
        <begin position="215"/>
        <end position="267"/>
    </location>
</feature>
<dbReference type="Pfam" id="PF00512">
    <property type="entry name" value="HisKA"/>
    <property type="match status" value="1"/>
</dbReference>
<comment type="catalytic activity">
    <reaction evidence="1">
        <text>ATP + protein L-histidine = ADP + protein N-phospho-L-histidine.</text>
        <dbReference type="EC" id="2.7.13.3"/>
    </reaction>
</comment>
<evidence type="ECO:0000259" key="10">
    <source>
        <dbReference type="PROSITE" id="PS50113"/>
    </source>
</evidence>
<evidence type="ECO:0000256" key="1">
    <source>
        <dbReference type="ARBA" id="ARBA00000085"/>
    </source>
</evidence>
<dbReference type="Gene3D" id="3.30.565.10">
    <property type="entry name" value="Histidine kinase-like ATPase, C-terminal domain"/>
    <property type="match status" value="1"/>
</dbReference>
<keyword evidence="11" id="KW-0547">Nucleotide-binding</keyword>
<keyword evidence="3 7" id="KW-0597">Phosphoprotein</keyword>
<dbReference type="CDD" id="cd00082">
    <property type="entry name" value="HisKA"/>
    <property type="match status" value="1"/>
</dbReference>
<sequence>MSTQVISALLVEDNSADAALLMKLLQYNDHDTKSWQITHTKRLEAALEHLHYTEFDVILLDLSLPDSQGLETVIQVQTAFPYLPIVVLTGLQDEAFAQQAVAQGAQDYLVKGQATAELLLKSVSYAIERSQILRRLQESEHRFREVFNQTFQFMGLLSSAGIVLDINQPMQEACDFQDELILNHPVWEAPFWQLSEQSQLWLQEAVFSASQGETVRSELQAFSPSGRSWWLDVSIKPMRSKDGSISLLIAEGRDIGQLKRAEAEIRRSLEKEQELSQMKNSFISMVSHEFRNPISTISFGARLLEDYDLPEEQKTRCFERIHRAIDRSLQLLDEILVLGRTEDGRVEVELTQLELKEFCREIVESFQITQGKSHHIIFAIEGHTTQARADASLLKHALDNLLSNAIKYSPEGSVIRFTLTCQGDQAKFCVQDQGIGIPQKDQPKLFEAFYRAGNACKIQGTGLGLAIVKRCVDLQKGQIHFESQEGIGTTFTVILPRNWIQLEHEQVTEYSFQ</sequence>
<feature type="modified residue" description="4-aspartylphosphate" evidence="7">
    <location>
        <position position="61"/>
    </location>
</feature>
<accession>A0AA97AM19</accession>
<dbReference type="PROSITE" id="PS50110">
    <property type="entry name" value="RESPONSE_REGULATORY"/>
    <property type="match status" value="1"/>
</dbReference>
<dbReference type="SMART" id="SM00448">
    <property type="entry name" value="REC"/>
    <property type="match status" value="1"/>
</dbReference>
<dbReference type="InterPro" id="IPR036097">
    <property type="entry name" value="HisK_dim/P_sf"/>
</dbReference>
<dbReference type="SMART" id="SM00387">
    <property type="entry name" value="HATPase_c"/>
    <property type="match status" value="1"/>
</dbReference>
<dbReference type="Pfam" id="PF00072">
    <property type="entry name" value="Response_reg"/>
    <property type="match status" value="1"/>
</dbReference>
<dbReference type="InterPro" id="IPR005467">
    <property type="entry name" value="His_kinase_dom"/>
</dbReference>
<dbReference type="Gene3D" id="1.10.287.130">
    <property type="match status" value="1"/>
</dbReference>
<dbReference type="EC" id="2.7.13.3" evidence="2"/>
<dbReference type="PROSITE" id="PS50109">
    <property type="entry name" value="HIS_KIN"/>
    <property type="match status" value="1"/>
</dbReference>
<feature type="domain" description="Histidine kinase" evidence="8">
    <location>
        <begin position="285"/>
        <end position="499"/>
    </location>
</feature>
<dbReference type="InterPro" id="IPR003661">
    <property type="entry name" value="HisK_dim/P_dom"/>
</dbReference>
<keyword evidence="5" id="KW-0418">Kinase</keyword>
<dbReference type="RefSeq" id="WP_190652993.1">
    <property type="nucleotide sequence ID" value="NZ_CP130144.1"/>
</dbReference>
<evidence type="ECO:0000256" key="2">
    <source>
        <dbReference type="ARBA" id="ARBA00012438"/>
    </source>
</evidence>
<evidence type="ECO:0000256" key="3">
    <source>
        <dbReference type="ARBA" id="ARBA00022553"/>
    </source>
</evidence>
<evidence type="ECO:0000313" key="11">
    <source>
        <dbReference type="EMBL" id="WNZ43747.1"/>
    </source>
</evidence>
<evidence type="ECO:0000256" key="5">
    <source>
        <dbReference type="ARBA" id="ARBA00022777"/>
    </source>
</evidence>
<dbReference type="InterPro" id="IPR004358">
    <property type="entry name" value="Sig_transdc_His_kin-like_C"/>
</dbReference>
<dbReference type="SUPFAM" id="SSF55785">
    <property type="entry name" value="PYP-like sensor domain (PAS domain)"/>
    <property type="match status" value="1"/>
</dbReference>
<dbReference type="GO" id="GO:0000155">
    <property type="term" value="F:phosphorelay sensor kinase activity"/>
    <property type="evidence" value="ECO:0007669"/>
    <property type="project" value="InterPro"/>
</dbReference>
<evidence type="ECO:0000256" key="6">
    <source>
        <dbReference type="ARBA" id="ARBA00023012"/>
    </source>
</evidence>
<dbReference type="PROSITE" id="PS50113">
    <property type="entry name" value="PAC"/>
    <property type="match status" value="1"/>
</dbReference>
<dbReference type="InterPro" id="IPR003594">
    <property type="entry name" value="HATPase_dom"/>
</dbReference>
<dbReference type="AlphaFoldDB" id="A0AA97AM19"/>
<dbReference type="PANTHER" id="PTHR43711:SF26">
    <property type="entry name" value="SENSOR HISTIDINE KINASE RCSC"/>
    <property type="match status" value="1"/>
</dbReference>
<evidence type="ECO:0000256" key="4">
    <source>
        <dbReference type="ARBA" id="ARBA00022679"/>
    </source>
</evidence>
<dbReference type="FunFam" id="3.30.565.10:FF:000006">
    <property type="entry name" value="Sensor histidine kinase WalK"/>
    <property type="match status" value="1"/>
</dbReference>
<dbReference type="SUPFAM" id="SSF55874">
    <property type="entry name" value="ATPase domain of HSP90 chaperone/DNA topoisomerase II/histidine kinase"/>
    <property type="match status" value="1"/>
</dbReference>
<dbReference type="InterPro" id="IPR035965">
    <property type="entry name" value="PAS-like_dom_sf"/>
</dbReference>
<dbReference type="InterPro" id="IPR001789">
    <property type="entry name" value="Sig_transdc_resp-reg_receiver"/>
</dbReference>
<dbReference type="SUPFAM" id="SSF52172">
    <property type="entry name" value="CheY-like"/>
    <property type="match status" value="1"/>
</dbReference>
<dbReference type="Gene3D" id="3.30.450.20">
    <property type="entry name" value="PAS domain"/>
    <property type="match status" value="1"/>
</dbReference>
<keyword evidence="6" id="KW-0902">Two-component regulatory system</keyword>
<dbReference type="NCBIfam" id="TIGR00229">
    <property type="entry name" value="sensory_box"/>
    <property type="match status" value="1"/>
</dbReference>
<dbReference type="SUPFAM" id="SSF47384">
    <property type="entry name" value="Homodimeric domain of signal transducing histidine kinase"/>
    <property type="match status" value="1"/>
</dbReference>
<dbReference type="CDD" id="cd00130">
    <property type="entry name" value="PAS"/>
    <property type="match status" value="1"/>
</dbReference>
<evidence type="ECO:0000259" key="8">
    <source>
        <dbReference type="PROSITE" id="PS50109"/>
    </source>
</evidence>
<name>A0AA97AM19_LEPBY</name>
<dbReference type="InterPro" id="IPR036890">
    <property type="entry name" value="HATPase_C_sf"/>
</dbReference>
<feature type="domain" description="Response regulatory" evidence="9">
    <location>
        <begin position="7"/>
        <end position="126"/>
    </location>
</feature>
<dbReference type="GO" id="GO:0005524">
    <property type="term" value="F:ATP binding"/>
    <property type="evidence" value="ECO:0007669"/>
    <property type="project" value="UniProtKB-KW"/>
</dbReference>
<protein>
    <recommendedName>
        <fullName evidence="2">histidine kinase</fullName>
        <ecNumber evidence="2">2.7.13.3</ecNumber>
    </recommendedName>
</protein>
<dbReference type="CDD" id="cd00075">
    <property type="entry name" value="HATPase"/>
    <property type="match status" value="1"/>
</dbReference>
<dbReference type="InterPro" id="IPR011006">
    <property type="entry name" value="CheY-like_superfamily"/>
</dbReference>
<reference evidence="11" key="2">
    <citation type="submission" date="2023-07" db="EMBL/GenBank/DDBJ databases">
        <authorList>
            <person name="Bai X.-H."/>
            <person name="Wang H.-H."/>
            <person name="Wang J."/>
            <person name="Ma M.-Y."/>
            <person name="Hu H.-H."/>
            <person name="Song Z.-L."/>
            <person name="Ma H.-G."/>
            <person name="Fan Y."/>
            <person name="Du C.-Y."/>
            <person name="Xu J.-C."/>
        </authorList>
    </citation>
    <scope>NUCLEOTIDE SEQUENCE</scope>
    <source>
        <strain evidence="11">CZ1</strain>
    </source>
</reference>
<keyword evidence="4" id="KW-0808">Transferase</keyword>
<dbReference type="InterPro" id="IPR000014">
    <property type="entry name" value="PAS"/>
</dbReference>
<reference evidence="11" key="1">
    <citation type="journal article" date="2023" name="Plants (Basel)">
        <title>Genomic Analysis of Leptolyngbya boryana CZ1 Reveals Efficient Carbon Fixation Modules.</title>
        <authorList>
            <person name="Bai X."/>
            <person name="Wang H."/>
            <person name="Cheng W."/>
            <person name="Wang J."/>
            <person name="Ma M."/>
            <person name="Hu H."/>
            <person name="Song Z."/>
            <person name="Ma H."/>
            <person name="Fan Y."/>
            <person name="Du C."/>
            <person name="Xu J."/>
        </authorList>
    </citation>
    <scope>NUCLEOTIDE SEQUENCE</scope>
    <source>
        <strain evidence="11">CZ1</strain>
    </source>
</reference>
<dbReference type="PANTHER" id="PTHR43711">
    <property type="entry name" value="TWO-COMPONENT HISTIDINE KINASE"/>
    <property type="match status" value="1"/>
</dbReference>
<organism evidence="11">
    <name type="scientific">Leptolyngbya boryana CZ1</name>
    <dbReference type="NCBI Taxonomy" id="3060204"/>
    <lineage>
        <taxon>Bacteria</taxon>
        <taxon>Bacillati</taxon>
        <taxon>Cyanobacteriota</taxon>
        <taxon>Cyanophyceae</taxon>
        <taxon>Leptolyngbyales</taxon>
        <taxon>Leptolyngbyaceae</taxon>
        <taxon>Leptolyngbya group</taxon>
        <taxon>Leptolyngbya</taxon>
    </lineage>
</organism>
<dbReference type="InterPro" id="IPR000700">
    <property type="entry name" value="PAS-assoc_C"/>
</dbReference>
<dbReference type="Gene3D" id="3.40.50.2300">
    <property type="match status" value="1"/>
</dbReference>
<dbReference type="InterPro" id="IPR050736">
    <property type="entry name" value="Sensor_HK_Regulatory"/>
</dbReference>
<dbReference type="Pfam" id="PF02518">
    <property type="entry name" value="HATPase_c"/>
    <property type="match status" value="1"/>
</dbReference>
<evidence type="ECO:0000259" key="9">
    <source>
        <dbReference type="PROSITE" id="PS50110"/>
    </source>
</evidence>
<gene>
    <name evidence="11" type="ORF">Q2T42_18055</name>
</gene>